<accession>A0AA86N6A7</accession>
<dbReference type="EMBL" id="CAXDID020000103">
    <property type="protein sequence ID" value="CAL6027037.1"/>
    <property type="molecule type" value="Genomic_DNA"/>
</dbReference>
<name>A0AA86N6A7_9EUKA</name>
<evidence type="ECO:0000256" key="3">
    <source>
        <dbReference type="ARBA" id="ARBA00012594"/>
    </source>
</evidence>
<evidence type="ECO:0000256" key="7">
    <source>
        <dbReference type="ARBA" id="ARBA00023326"/>
    </source>
</evidence>
<evidence type="ECO:0000256" key="6">
    <source>
        <dbReference type="ARBA" id="ARBA00023295"/>
    </source>
</evidence>
<dbReference type="SUPFAM" id="SSF51445">
    <property type="entry name" value="(Trans)glycosidases"/>
    <property type="match status" value="1"/>
</dbReference>
<evidence type="ECO:0000256" key="2">
    <source>
        <dbReference type="ARBA" id="ARBA00005652"/>
    </source>
</evidence>
<organism evidence="9">
    <name type="scientific">Hexamita inflata</name>
    <dbReference type="NCBI Taxonomy" id="28002"/>
    <lineage>
        <taxon>Eukaryota</taxon>
        <taxon>Metamonada</taxon>
        <taxon>Diplomonadida</taxon>
        <taxon>Hexamitidae</taxon>
        <taxon>Hexamitinae</taxon>
        <taxon>Hexamita</taxon>
    </lineage>
</organism>
<evidence type="ECO:0000256" key="4">
    <source>
        <dbReference type="ARBA" id="ARBA00022801"/>
    </source>
</evidence>
<dbReference type="GO" id="GO:0000272">
    <property type="term" value="P:polysaccharide catabolic process"/>
    <property type="evidence" value="ECO:0007669"/>
    <property type="project" value="UniProtKB-KW"/>
</dbReference>
<keyword evidence="7 8" id="KW-0624">Polysaccharide degradation</keyword>
<dbReference type="AlphaFoldDB" id="A0AA86N6A7"/>
<keyword evidence="13" id="KW-1185">Reference proteome</keyword>
<evidence type="ECO:0000256" key="1">
    <source>
        <dbReference type="ARBA" id="ARBA00000546"/>
    </source>
</evidence>
<comment type="caution">
    <text evidence="9">The sequence shown here is derived from an EMBL/GenBank/DDBJ whole genome shotgun (WGS) entry which is preliminary data.</text>
</comment>
<dbReference type="PROSITE" id="PS00506">
    <property type="entry name" value="BETA_AMYLASE_1"/>
    <property type="match status" value="1"/>
</dbReference>
<dbReference type="Proteomes" id="UP001642409">
    <property type="component" value="Unassembled WGS sequence"/>
</dbReference>
<evidence type="ECO:0000313" key="10">
    <source>
        <dbReference type="EMBL" id="CAL6027037.1"/>
    </source>
</evidence>
<evidence type="ECO:0000313" key="11">
    <source>
        <dbReference type="EMBL" id="CAL6027041.1"/>
    </source>
</evidence>
<dbReference type="GO" id="GO:0016161">
    <property type="term" value="F:beta-amylase activity"/>
    <property type="evidence" value="ECO:0007669"/>
    <property type="project" value="UniProtKB-EC"/>
</dbReference>
<sequence>MFALIANSFAAEVNVMMPLNTINLDGTVRDMNYVKNAMTKMRDAGVHGIIIDVWWGIAEPQPNVYKFDGYLQVFEMARSLGLKMEPIMSFHKCGGNVGDSVTIPIPKWVLEVATPKKLFYADQWGTMADEYISAAANYEKVFPSKSGDLRTPLTMYNDYMRAFRSAAVQFFNDKTIDQVQIGLGPCGELRYPSYPLSRWSYPGVGAFQAFDPLMVKMFQEKAKAAGYDYQSPPTDAGTYNSRPEQTQFFTTTYKSTYGMFFMTFYQGLLLEHAQDILEISREVFSGTPLTSKVSGIHWWYGHDSHAAELTAGYYNVLSMGKNAYEQIEAVFGDVQFDFTCMEMTDQGHAGENCNSKPEELVRQCVDAVKQHAGTMSGENALETYSSQSYDQILNQLRYGKGYLNQFAYMRQTDQLIYNDGFYNQFKDFVAKAKNI</sequence>
<dbReference type="Pfam" id="PF01373">
    <property type="entry name" value="Glyco_hydro_14"/>
    <property type="match status" value="1"/>
</dbReference>
<dbReference type="InterPro" id="IPR001554">
    <property type="entry name" value="Glyco_hydro_14"/>
</dbReference>
<gene>
    <name evidence="9" type="ORF">HINF_LOCUS1452</name>
    <name evidence="10" type="ORF">HINF_LOCUS31134</name>
    <name evidence="11" type="ORF">HINF_LOCUS31136</name>
    <name evidence="12" type="ORF">HINF_LOCUS64256</name>
</gene>
<comment type="catalytic activity">
    <reaction evidence="1 8">
        <text>Hydrolysis of (1-&gt;4)-alpha-D-glucosidic linkages in polysaccharides so as to remove successive maltose units from the non-reducing ends of the chains.</text>
        <dbReference type="EC" id="3.2.1.2"/>
    </reaction>
</comment>
<dbReference type="EC" id="3.2.1.2" evidence="3 8"/>
<evidence type="ECO:0000313" key="9">
    <source>
        <dbReference type="EMBL" id="CAI9913807.1"/>
    </source>
</evidence>
<keyword evidence="5 8" id="KW-0119">Carbohydrate metabolism</keyword>
<evidence type="ECO:0000256" key="8">
    <source>
        <dbReference type="RuleBase" id="RU000509"/>
    </source>
</evidence>
<proteinExistence type="inferred from homology"/>
<reference evidence="10 13" key="2">
    <citation type="submission" date="2024-07" db="EMBL/GenBank/DDBJ databases">
        <authorList>
            <person name="Akdeniz Z."/>
        </authorList>
    </citation>
    <scope>NUCLEOTIDE SEQUENCE [LARGE SCALE GENOMIC DNA]</scope>
</reference>
<reference evidence="9" key="1">
    <citation type="submission" date="2023-06" db="EMBL/GenBank/DDBJ databases">
        <authorList>
            <person name="Kurt Z."/>
        </authorList>
    </citation>
    <scope>NUCLEOTIDE SEQUENCE</scope>
</reference>
<dbReference type="PANTHER" id="PTHR31352:SF1">
    <property type="entry name" value="BETA-AMYLASE 3, CHLOROPLASTIC"/>
    <property type="match status" value="1"/>
</dbReference>
<dbReference type="EMBL" id="CAXDID020000103">
    <property type="protein sequence ID" value="CAL6027041.1"/>
    <property type="molecule type" value="Genomic_DNA"/>
</dbReference>
<comment type="similarity">
    <text evidence="2 8">Belongs to the glycosyl hydrolase 14 family.</text>
</comment>
<dbReference type="PRINTS" id="PR00750">
    <property type="entry name" value="BETAAMYLASE"/>
</dbReference>
<evidence type="ECO:0000256" key="5">
    <source>
        <dbReference type="ARBA" id="ARBA00023277"/>
    </source>
</evidence>
<dbReference type="PANTHER" id="PTHR31352">
    <property type="entry name" value="BETA-AMYLASE 1, CHLOROPLASTIC"/>
    <property type="match status" value="1"/>
</dbReference>
<dbReference type="InterPro" id="IPR018238">
    <property type="entry name" value="Glyco_hydro_14_CS"/>
</dbReference>
<dbReference type="InterPro" id="IPR017853">
    <property type="entry name" value="GH"/>
</dbReference>
<protein>
    <recommendedName>
        <fullName evidence="3 8">Beta-amylase</fullName>
        <ecNumber evidence="3 8">3.2.1.2</ecNumber>
    </recommendedName>
</protein>
<dbReference type="Gene3D" id="3.20.20.80">
    <property type="entry name" value="Glycosidases"/>
    <property type="match status" value="1"/>
</dbReference>
<keyword evidence="6 8" id="KW-0326">Glycosidase</keyword>
<keyword evidence="4 8" id="KW-0378">Hydrolase</keyword>
<dbReference type="EMBL" id="CATOUU010000036">
    <property type="protein sequence ID" value="CAI9913807.1"/>
    <property type="molecule type" value="Genomic_DNA"/>
</dbReference>
<evidence type="ECO:0000313" key="13">
    <source>
        <dbReference type="Proteomes" id="UP001642409"/>
    </source>
</evidence>
<dbReference type="EMBL" id="CAXDID020000410">
    <property type="protein sequence ID" value="CAL6088705.1"/>
    <property type="molecule type" value="Genomic_DNA"/>
</dbReference>
<evidence type="ECO:0000313" key="12">
    <source>
        <dbReference type="EMBL" id="CAL6088705.1"/>
    </source>
</evidence>